<proteinExistence type="predicted"/>
<sequence length="156" mass="18549">MSYMGLSSYNPRLKEQWLIRKIIEEGMDVEVEYWESTVACYVLGASLPLSVLTGFIKIIRHEMLIDRIVMLTNDRVLLQGFYQFDKKRFIVKPWHKDLQKEKIESVPVWILVEVKIQERVPKHIYFENEQGILMQQEVVYEWASIPLGNARDMDTR</sequence>
<dbReference type="EMBL" id="JAKOGI010000528">
    <property type="protein sequence ID" value="KAJ8433605.1"/>
    <property type="molecule type" value="Genomic_DNA"/>
</dbReference>
<keyword evidence="1" id="KW-0472">Membrane</keyword>
<keyword evidence="3" id="KW-1185">Reference proteome</keyword>
<evidence type="ECO:0000313" key="2">
    <source>
        <dbReference type="EMBL" id="KAJ8433605.1"/>
    </source>
</evidence>
<keyword evidence="1" id="KW-0812">Transmembrane</keyword>
<dbReference type="OrthoDB" id="851886at2759"/>
<accession>A0A9Q1QA88</accession>
<evidence type="ECO:0000313" key="3">
    <source>
        <dbReference type="Proteomes" id="UP001153076"/>
    </source>
</evidence>
<dbReference type="Proteomes" id="UP001153076">
    <property type="component" value="Unassembled WGS sequence"/>
</dbReference>
<evidence type="ECO:0000256" key="1">
    <source>
        <dbReference type="SAM" id="Phobius"/>
    </source>
</evidence>
<feature type="transmembrane region" description="Helical" evidence="1">
    <location>
        <begin position="36"/>
        <end position="59"/>
    </location>
</feature>
<evidence type="ECO:0008006" key="4">
    <source>
        <dbReference type="Google" id="ProtNLM"/>
    </source>
</evidence>
<organism evidence="2 3">
    <name type="scientific">Carnegiea gigantea</name>
    <dbReference type="NCBI Taxonomy" id="171969"/>
    <lineage>
        <taxon>Eukaryota</taxon>
        <taxon>Viridiplantae</taxon>
        <taxon>Streptophyta</taxon>
        <taxon>Embryophyta</taxon>
        <taxon>Tracheophyta</taxon>
        <taxon>Spermatophyta</taxon>
        <taxon>Magnoliopsida</taxon>
        <taxon>eudicotyledons</taxon>
        <taxon>Gunneridae</taxon>
        <taxon>Pentapetalae</taxon>
        <taxon>Caryophyllales</taxon>
        <taxon>Cactineae</taxon>
        <taxon>Cactaceae</taxon>
        <taxon>Cactoideae</taxon>
        <taxon>Echinocereeae</taxon>
        <taxon>Carnegiea</taxon>
    </lineage>
</organism>
<dbReference type="AlphaFoldDB" id="A0A9Q1QA88"/>
<keyword evidence="1" id="KW-1133">Transmembrane helix</keyword>
<protein>
    <recommendedName>
        <fullName evidence="4">DUF4283 domain-containing protein</fullName>
    </recommendedName>
</protein>
<comment type="caution">
    <text evidence="2">The sequence shown here is derived from an EMBL/GenBank/DDBJ whole genome shotgun (WGS) entry which is preliminary data.</text>
</comment>
<name>A0A9Q1QA88_9CARY</name>
<reference evidence="2" key="1">
    <citation type="submission" date="2022-04" db="EMBL/GenBank/DDBJ databases">
        <title>Carnegiea gigantea Genome sequencing and assembly v2.</title>
        <authorList>
            <person name="Copetti D."/>
            <person name="Sanderson M.J."/>
            <person name="Burquez A."/>
            <person name="Wojciechowski M.F."/>
        </authorList>
    </citation>
    <scope>NUCLEOTIDE SEQUENCE</scope>
    <source>
        <strain evidence="2">SGP5-SGP5p</strain>
        <tissue evidence="2">Aerial part</tissue>
    </source>
</reference>
<gene>
    <name evidence="2" type="ORF">Cgig2_016535</name>
</gene>